<dbReference type="EMBL" id="JAAGOB010000004">
    <property type="protein sequence ID" value="NED95465.1"/>
    <property type="molecule type" value="Genomic_DNA"/>
</dbReference>
<dbReference type="InterPro" id="IPR020539">
    <property type="entry name" value="RNase_P_CS"/>
</dbReference>
<dbReference type="GO" id="GO:0004526">
    <property type="term" value="F:ribonuclease P activity"/>
    <property type="evidence" value="ECO:0007669"/>
    <property type="project" value="UniProtKB-UniRule"/>
</dbReference>
<evidence type="ECO:0000256" key="4">
    <source>
        <dbReference type="ARBA" id="ARBA00022759"/>
    </source>
</evidence>
<dbReference type="GO" id="GO:0001682">
    <property type="term" value="P:tRNA 5'-leader removal"/>
    <property type="evidence" value="ECO:0007669"/>
    <property type="project" value="UniProtKB-UniRule"/>
</dbReference>
<dbReference type="Proteomes" id="UP000469185">
    <property type="component" value="Unassembled WGS sequence"/>
</dbReference>
<comment type="similarity">
    <text evidence="7">Belongs to the RnpA family.</text>
</comment>
<evidence type="ECO:0000256" key="1">
    <source>
        <dbReference type="ARBA" id="ARBA00002663"/>
    </source>
</evidence>
<dbReference type="EC" id="3.1.26.5" evidence="7 8"/>
<dbReference type="Gene3D" id="3.30.230.10">
    <property type="match status" value="1"/>
</dbReference>
<accession>A0A6N9YKJ7</accession>
<keyword evidence="3 7" id="KW-0540">Nuclease</keyword>
<comment type="catalytic activity">
    <reaction evidence="7">
        <text>Endonucleolytic cleavage of RNA, removing 5'-extranucleotides from tRNA precursor.</text>
        <dbReference type="EC" id="3.1.26.5"/>
    </reaction>
</comment>
<dbReference type="InterPro" id="IPR014721">
    <property type="entry name" value="Ribsml_uS5_D2-typ_fold_subgr"/>
</dbReference>
<dbReference type="AlphaFoldDB" id="A0A6N9YKJ7"/>
<evidence type="ECO:0000256" key="7">
    <source>
        <dbReference type="HAMAP-Rule" id="MF_00227"/>
    </source>
</evidence>
<dbReference type="InterPro" id="IPR020568">
    <property type="entry name" value="Ribosomal_Su5_D2-typ_SF"/>
</dbReference>
<keyword evidence="2 7" id="KW-0819">tRNA processing</keyword>
<gene>
    <name evidence="7 9" type="primary">rnpA</name>
    <name evidence="9" type="ORF">G1H11_09080</name>
</gene>
<dbReference type="SUPFAM" id="SSF54211">
    <property type="entry name" value="Ribosomal protein S5 domain 2-like"/>
    <property type="match status" value="1"/>
</dbReference>
<evidence type="ECO:0000256" key="8">
    <source>
        <dbReference type="NCBIfam" id="TIGR00188"/>
    </source>
</evidence>
<dbReference type="PANTHER" id="PTHR33992">
    <property type="entry name" value="RIBONUCLEASE P PROTEIN COMPONENT"/>
    <property type="match status" value="1"/>
</dbReference>
<dbReference type="PROSITE" id="PS00648">
    <property type="entry name" value="RIBONUCLEASE_P"/>
    <property type="match status" value="1"/>
</dbReference>
<evidence type="ECO:0000256" key="2">
    <source>
        <dbReference type="ARBA" id="ARBA00022694"/>
    </source>
</evidence>
<dbReference type="GO" id="GO:0042781">
    <property type="term" value="F:3'-tRNA processing endoribonuclease activity"/>
    <property type="evidence" value="ECO:0007669"/>
    <property type="project" value="TreeGrafter"/>
</dbReference>
<keyword evidence="4 7" id="KW-0255">Endonuclease</keyword>
<dbReference type="RefSeq" id="WP_163818240.1">
    <property type="nucleotide sequence ID" value="NZ_JAAGOB010000004.1"/>
</dbReference>
<comment type="function">
    <text evidence="1 7">RNaseP catalyzes the removal of the 5'-leader sequence from pre-tRNA to produce the mature 5'-terminus. It can also cleave other RNA substrates such as 4.5S RNA. The protein component plays an auxiliary but essential role in vivo by binding to the 5'-leader sequence and broadening the substrate specificity of the ribozyme.</text>
</comment>
<reference evidence="9 10" key="1">
    <citation type="submission" date="2020-02" db="EMBL/GenBank/DDBJ databases">
        <authorList>
            <person name="Li X.-J."/>
            <person name="Feng X.-M."/>
        </authorList>
    </citation>
    <scope>NUCLEOTIDE SEQUENCE [LARGE SCALE GENOMIC DNA]</scope>
    <source>
        <strain evidence="9 10">CGMCC 4.7225</strain>
    </source>
</reference>
<keyword evidence="6 7" id="KW-0694">RNA-binding</keyword>
<proteinExistence type="inferred from homology"/>
<evidence type="ECO:0000313" key="10">
    <source>
        <dbReference type="Proteomes" id="UP000469185"/>
    </source>
</evidence>
<dbReference type="PANTHER" id="PTHR33992:SF1">
    <property type="entry name" value="RIBONUCLEASE P PROTEIN COMPONENT"/>
    <property type="match status" value="1"/>
</dbReference>
<protein>
    <recommendedName>
        <fullName evidence="7 8">Ribonuclease P protein component</fullName>
        <shortName evidence="7">RNase P protein</shortName>
        <shortName evidence="7">RNaseP protein</shortName>
        <ecNumber evidence="7 8">3.1.26.5</ecNumber>
    </recommendedName>
    <alternativeName>
        <fullName evidence="7">Protein C5</fullName>
    </alternativeName>
</protein>
<evidence type="ECO:0000313" key="9">
    <source>
        <dbReference type="EMBL" id="NED95465.1"/>
    </source>
</evidence>
<evidence type="ECO:0000256" key="5">
    <source>
        <dbReference type="ARBA" id="ARBA00022801"/>
    </source>
</evidence>
<keyword evidence="10" id="KW-1185">Reference proteome</keyword>
<dbReference type="Pfam" id="PF00825">
    <property type="entry name" value="Ribonuclease_P"/>
    <property type="match status" value="1"/>
</dbReference>
<evidence type="ECO:0000256" key="3">
    <source>
        <dbReference type="ARBA" id="ARBA00022722"/>
    </source>
</evidence>
<keyword evidence="5 7" id="KW-0378">Hydrolase</keyword>
<dbReference type="HAMAP" id="MF_00227">
    <property type="entry name" value="RNase_P"/>
    <property type="match status" value="1"/>
</dbReference>
<dbReference type="GO" id="GO:0000049">
    <property type="term" value="F:tRNA binding"/>
    <property type="evidence" value="ECO:0007669"/>
    <property type="project" value="UniProtKB-UniRule"/>
</dbReference>
<comment type="subunit">
    <text evidence="7">Consists of a catalytic RNA component (M1 or rnpB) and a protein subunit.</text>
</comment>
<comment type="caution">
    <text evidence="9">The sequence shown here is derived from an EMBL/GenBank/DDBJ whole genome shotgun (WGS) entry which is preliminary data.</text>
</comment>
<dbReference type="GO" id="GO:0030677">
    <property type="term" value="C:ribonuclease P complex"/>
    <property type="evidence" value="ECO:0007669"/>
    <property type="project" value="TreeGrafter"/>
</dbReference>
<organism evidence="9 10">
    <name type="scientific">Phytoactinopolyspora alkaliphila</name>
    <dbReference type="NCBI Taxonomy" id="1783498"/>
    <lineage>
        <taxon>Bacteria</taxon>
        <taxon>Bacillati</taxon>
        <taxon>Actinomycetota</taxon>
        <taxon>Actinomycetes</taxon>
        <taxon>Jiangellales</taxon>
        <taxon>Jiangellaceae</taxon>
        <taxon>Phytoactinopolyspora</taxon>
    </lineage>
</organism>
<name>A0A6N9YKJ7_9ACTN</name>
<sequence length="117" mass="12251">MLKAEHRLRRSDEFSSAVRRGAAARRASVVVHVAPGTDEDGPAKVGFVVGRAVGGAVVRNAVRRRLRHLMAARLPMLPSGATVVVRALPGAGLAARASLAADLDKALASALRRAQDQ</sequence>
<dbReference type="NCBIfam" id="TIGR00188">
    <property type="entry name" value="rnpA"/>
    <property type="match status" value="1"/>
</dbReference>
<dbReference type="InterPro" id="IPR000100">
    <property type="entry name" value="RNase_P"/>
</dbReference>
<evidence type="ECO:0000256" key="6">
    <source>
        <dbReference type="ARBA" id="ARBA00022884"/>
    </source>
</evidence>